<dbReference type="PROSITE" id="PS50994">
    <property type="entry name" value="INTEGRASE"/>
    <property type="match status" value="1"/>
</dbReference>
<evidence type="ECO:0000313" key="3">
    <source>
        <dbReference type="Proteomes" id="UP000261948"/>
    </source>
</evidence>
<dbReference type="EMBL" id="QURR01000001">
    <property type="protein sequence ID" value="RGE46991.1"/>
    <property type="molecule type" value="Genomic_DNA"/>
</dbReference>
<dbReference type="InterPro" id="IPR036397">
    <property type="entry name" value="RNaseH_sf"/>
</dbReference>
<dbReference type="OrthoDB" id="371334at2"/>
<protein>
    <submittedName>
        <fullName evidence="2">Transposase</fullName>
    </submittedName>
</protein>
<dbReference type="Gene3D" id="3.30.420.10">
    <property type="entry name" value="Ribonuclease H-like superfamily/Ribonuclease H"/>
    <property type="match status" value="1"/>
</dbReference>
<evidence type="ECO:0000259" key="1">
    <source>
        <dbReference type="PROSITE" id="PS50994"/>
    </source>
</evidence>
<organism evidence="2 3">
    <name type="scientific">Comamonas testosteroni</name>
    <name type="common">Pseudomonas testosteroni</name>
    <dbReference type="NCBI Taxonomy" id="285"/>
    <lineage>
        <taxon>Bacteria</taxon>
        <taxon>Pseudomonadati</taxon>
        <taxon>Pseudomonadota</taxon>
        <taxon>Betaproteobacteria</taxon>
        <taxon>Burkholderiales</taxon>
        <taxon>Comamonadaceae</taxon>
        <taxon>Comamonas</taxon>
    </lineage>
</organism>
<dbReference type="GO" id="GO:0015074">
    <property type="term" value="P:DNA integration"/>
    <property type="evidence" value="ECO:0007669"/>
    <property type="project" value="InterPro"/>
</dbReference>
<dbReference type="SUPFAM" id="SSF53098">
    <property type="entry name" value="Ribonuclease H-like"/>
    <property type="match status" value="1"/>
</dbReference>
<feature type="domain" description="Integrase catalytic" evidence="1">
    <location>
        <begin position="130"/>
        <end position="344"/>
    </location>
</feature>
<evidence type="ECO:0000313" key="2">
    <source>
        <dbReference type="EMBL" id="RGE46991.1"/>
    </source>
</evidence>
<name>A0A373FS43_COMTE</name>
<keyword evidence="3" id="KW-1185">Reference proteome</keyword>
<dbReference type="InterPro" id="IPR012337">
    <property type="entry name" value="RNaseH-like_sf"/>
</dbReference>
<dbReference type="GO" id="GO:0003676">
    <property type="term" value="F:nucleic acid binding"/>
    <property type="evidence" value="ECO:0007669"/>
    <property type="project" value="InterPro"/>
</dbReference>
<comment type="caution">
    <text evidence="2">The sequence shown here is derived from an EMBL/GenBank/DDBJ whole genome shotgun (WGS) entry which is preliminary data.</text>
</comment>
<dbReference type="Proteomes" id="UP000261948">
    <property type="component" value="Unassembled WGS sequence"/>
</dbReference>
<reference evidence="2 3" key="1">
    <citation type="submission" date="2018-08" db="EMBL/GenBank/DDBJ databases">
        <title>Comamonas testosteroni strain SWCO2.</title>
        <authorList>
            <person name="Jiang N."/>
            <person name="Zhang X.Z."/>
        </authorList>
    </citation>
    <scope>NUCLEOTIDE SEQUENCE [LARGE SCALE GENOMIC DNA]</scope>
    <source>
        <strain evidence="2 3">SWCO2</strain>
    </source>
</reference>
<accession>A0A373FS43</accession>
<dbReference type="AlphaFoldDB" id="A0A373FS43"/>
<dbReference type="InterPro" id="IPR001584">
    <property type="entry name" value="Integrase_cat-core"/>
</dbReference>
<sequence>MDAIRMEVINQAARECAEAPWGQTGAIVQRAANVLNLSVQRTTTLISKASRDLGLSESRKRRSDAGQSAISDSDLLLISGTMTHDRRAGKWMLSCQDAIDMLFDGGKLDTRLTASHVNRLLRERGMHPEQISRPAPSTRMRTEHINAMWQIDASVCVLYKTPKGELVLLEEDGVHYKNKLHNYTRVMNDLLVRYVGAEHASGAIGTRFYLGGETTENALDFLMWLMTQRQDVGGQPMPFHGVPYMLYTDQGSAFKSGPFANFCRAMEIDLQHHKPRNSRATGLVENAQNLVERGLESRLRFLDPESITVARLNALAELWMHAYNGARKHSRHGMTRYAAWATIGSQHLRLAPSMEIMRALPASMAKTRTVTSDMRVTYALKGQGSQDYDLRYVPGLSAGDKVFVTVNPFDAPNVRVGVTDRDTGEIVWHQVEPTAKGFMGYDASAPVAGKEFKSMPTTPAQQLRQAVDSQAYAKDGKAASAAEVEAAQRDKVAPYLGQFDPLADIKAKAASLPTYMQRPGTAHEAAAPSVEAARLSVAEACKRIKQALGELYDAGTYAWLTERYGAAGVPEDVVKQMISARRDQQSAAPVTTGLRAVGGTR</sequence>
<dbReference type="PANTHER" id="PTHR35004:SF7">
    <property type="entry name" value="INTEGRASE PROTEIN"/>
    <property type="match status" value="1"/>
</dbReference>
<gene>
    <name evidence="2" type="ORF">DZC30_00870</name>
</gene>
<proteinExistence type="predicted"/>
<dbReference type="PANTHER" id="PTHR35004">
    <property type="entry name" value="TRANSPOSASE RV3428C-RELATED"/>
    <property type="match status" value="1"/>
</dbReference>